<comment type="caution">
    <text evidence="3">The sequence shown here is derived from an EMBL/GenBank/DDBJ whole genome shotgun (WGS) entry which is preliminary data.</text>
</comment>
<gene>
    <name evidence="3" type="ORF">LXM24_06865</name>
</gene>
<dbReference type="Proteomes" id="UP001139700">
    <property type="component" value="Unassembled WGS sequence"/>
</dbReference>
<protein>
    <submittedName>
        <fullName evidence="3">Caspase family protein</fullName>
    </submittedName>
</protein>
<dbReference type="SUPFAM" id="SSF52129">
    <property type="entry name" value="Caspase-like"/>
    <property type="match status" value="1"/>
</dbReference>
<name>A0A9X1T8M2_9BACT</name>
<proteinExistence type="predicted"/>
<accession>A0A9X1T8M2</accession>
<keyword evidence="4" id="KW-1185">Reference proteome</keyword>
<feature type="domain" description="Peptidase C14 caspase" evidence="1">
    <location>
        <begin position="8"/>
        <end position="293"/>
    </location>
</feature>
<dbReference type="GO" id="GO:0005737">
    <property type="term" value="C:cytoplasm"/>
    <property type="evidence" value="ECO:0007669"/>
    <property type="project" value="TreeGrafter"/>
</dbReference>
<sequence length="1183" mass="131081">MSENRTLWATLIGINAYPTTPLGGCVKDVLDIDQVLREQCAQQTRALRYEPFYLLAPDETDLLRLEGYNEKQGTDLIYGLPTFDNVSKKAFNHLKQAKNGDICVFYFSGHGSQVDAPEEFWHNKPDKQNETIVCVDSRDPLNPASRDILDKELAYFIWDALQDKDVHALLIMDCCHSGNNTRQMVTGIDGCRYRFIPSSRNKIKLTEYIGYQSPGFYKISDGKAQIQIARYVHLAAAQDSEKAQETNDGGLFTAKLVTALRSGGTAKSYRDLMQSIGLTVRNRNPQQNPVAYAREDMDLDQLFLGAGMEPYRPSFEIRYNFARSNWEINGGTQHGLTPGKAGVFTAIRVIGGEVEALVNLVEVGPDSAVLDKNAMSNFDLEREDLKAVIVRLAAPALLVGISPDLAGRNTQLELIKAAFRSGVYPYVDIDFENAGAREFLIENTDGHEWMLVRASSAAPLFKRQLNAVTFLDHVNAVGKWTATLELKNADTRIKKSDFIFNLERIEGEYGSNASPDSLTGEPLLVQPGDEVIFNYKNARQPAFRLNITIAPDSALTSCYVGALYLGSKYGINTKLIRSDNSRLLKNANPLQLSYVIADRISTTIPLTRDKRFDQYNINEVTDYLKIVVSSNILDLDRYAQESLQLDTQFVDRHREIGEEEALETAQTDWTVFDFKFRIVGSSKEQTLDPGITTYFPAFSIDVPEGFSAKAFAVTGEDIQRKLKKAGMRGINAEADAIISSMVLPEIVWGENVTENAFSSGLGLPTDSQVQVLELRSLNGEPLQLPAGKSIIIKPSKTQHLTRSVDEALEEVIIPIGFDETSQLFFPLGSSDADGNIHIDFLPSETDGLIQGDGPLERSLGGSFKMFFRKLFRKKSGINNLTLYGFRADGTWERLEDNPSKMERIIKAKAGSRVLLLIHGLTGDTRHMVSALEALQELSEEASFVLTYDYENLSTPIDKAAQELHKLLSSAGFGKIEMPKITIIAHSQGGLLARWLVEKEQGNIYINHLILVAAASSGSELAKLVSSVFGMLTHAINVTGPIKFAISGLSFLLKALKADPGRTLKDTKPDSEFIGRLKTSRQPAGVRYNVVAGDTALIGSAYDGDDPFLKKVKEALVKKVFFPGLTFTLYDGQPNDFAVTIESMNAIDGYDATTHTRTIASTHLAYFREKRAQSQLLDFLREPA</sequence>
<dbReference type="InterPro" id="IPR050452">
    <property type="entry name" value="Metacaspase"/>
</dbReference>
<reference evidence="3" key="1">
    <citation type="submission" date="2021-12" db="EMBL/GenBank/DDBJ databases">
        <title>Novel species in genus Dyadobacter.</title>
        <authorList>
            <person name="Ma C."/>
        </authorList>
    </citation>
    <scope>NUCLEOTIDE SEQUENCE</scope>
    <source>
        <strain evidence="3">CY399</strain>
    </source>
</reference>
<evidence type="ECO:0000313" key="4">
    <source>
        <dbReference type="Proteomes" id="UP001139700"/>
    </source>
</evidence>
<dbReference type="InterPro" id="IPR029058">
    <property type="entry name" value="AB_hydrolase_fold"/>
</dbReference>
<feature type="domain" description="DUF7379" evidence="2">
    <location>
        <begin position="914"/>
        <end position="1022"/>
    </location>
</feature>
<dbReference type="SUPFAM" id="SSF53474">
    <property type="entry name" value="alpha/beta-Hydrolases"/>
    <property type="match status" value="1"/>
</dbReference>
<dbReference type="InterPro" id="IPR055803">
    <property type="entry name" value="DUF7379"/>
</dbReference>
<dbReference type="GO" id="GO:0004197">
    <property type="term" value="F:cysteine-type endopeptidase activity"/>
    <property type="evidence" value="ECO:0007669"/>
    <property type="project" value="InterPro"/>
</dbReference>
<dbReference type="Gene3D" id="3.40.50.1820">
    <property type="entry name" value="alpha/beta hydrolase"/>
    <property type="match status" value="1"/>
</dbReference>
<dbReference type="EMBL" id="JAJTTA010000002">
    <property type="protein sequence ID" value="MCF0039801.1"/>
    <property type="molecule type" value="Genomic_DNA"/>
</dbReference>
<dbReference type="PANTHER" id="PTHR48104:SF30">
    <property type="entry name" value="METACASPASE-1"/>
    <property type="match status" value="1"/>
</dbReference>
<dbReference type="InterPro" id="IPR011600">
    <property type="entry name" value="Pept_C14_caspase"/>
</dbReference>
<dbReference type="Pfam" id="PF00656">
    <property type="entry name" value="Peptidase_C14"/>
    <property type="match status" value="1"/>
</dbReference>
<evidence type="ECO:0000313" key="3">
    <source>
        <dbReference type="EMBL" id="MCF0039801.1"/>
    </source>
</evidence>
<dbReference type="AlphaFoldDB" id="A0A9X1T8M2"/>
<evidence type="ECO:0000259" key="2">
    <source>
        <dbReference type="Pfam" id="PF24096"/>
    </source>
</evidence>
<dbReference type="Pfam" id="PF24096">
    <property type="entry name" value="DUF7379"/>
    <property type="match status" value="1"/>
</dbReference>
<dbReference type="Gene3D" id="3.40.50.1460">
    <property type="match status" value="1"/>
</dbReference>
<dbReference type="InterPro" id="IPR029030">
    <property type="entry name" value="Caspase-like_dom_sf"/>
</dbReference>
<evidence type="ECO:0000259" key="1">
    <source>
        <dbReference type="Pfam" id="PF00656"/>
    </source>
</evidence>
<organism evidence="3 4">
    <name type="scientific">Dyadobacter fanqingshengii</name>
    <dbReference type="NCBI Taxonomy" id="2906443"/>
    <lineage>
        <taxon>Bacteria</taxon>
        <taxon>Pseudomonadati</taxon>
        <taxon>Bacteroidota</taxon>
        <taxon>Cytophagia</taxon>
        <taxon>Cytophagales</taxon>
        <taxon>Spirosomataceae</taxon>
        <taxon>Dyadobacter</taxon>
    </lineage>
</organism>
<dbReference type="RefSeq" id="WP_234612240.1">
    <property type="nucleotide sequence ID" value="NZ_CP098806.1"/>
</dbReference>
<dbReference type="GO" id="GO:0006508">
    <property type="term" value="P:proteolysis"/>
    <property type="evidence" value="ECO:0007669"/>
    <property type="project" value="InterPro"/>
</dbReference>
<dbReference type="PANTHER" id="PTHR48104">
    <property type="entry name" value="METACASPASE-4"/>
    <property type="match status" value="1"/>
</dbReference>